<evidence type="ECO:0000256" key="4">
    <source>
        <dbReference type="ARBA" id="ARBA00022538"/>
    </source>
</evidence>
<sequence>MADGNKSSDVIVCYSPTMITTNGIWQGDNPLDYSLPLFILQLTMIVLLTRILVFVLKPFRQPRVISEILGGIILGPSVMGQNKELAETIFPPRSVMILETMANVGLLYFLFLVGVEMDLSVIRRTGKKALVIAVAGMILPFLIGISFSFLLLQKTQMVKQGTFILFLGAALSVTAFPVLARILAELKLLNTEMGRIAMSSALVNDMCAWIMLAFAIALAENQTMTFTSFWVILSGAAFVVFSIMVVRPMIEWIIHETPEGENISEFYICIILTGVMICGFITDSIGTHSVFGAFVFGLVIPNGPLGATLIEKLEDFVSGLLLPLFFAISGLKTQISAINGVGTWAILVFVIVLACAGKIAGTLIVALYYRMPFHEGVTLGILMNSKGLVEIIVLNVGKDQKVLDEKSFAIMVLVTLAMTSIITPSVTTIYKPARKYGSHKKRTIQGMKQDSEFRILVCVHSPKNVPTIINILEISNPTKRSPICAYVLHLVELTGRSSAMLIVHNNRKSGSQPLNRTQAQSDHIINAFENFEHQIQCVTVQPLTAVSPYSTMHEDICAVAEDKRVAFIIIPFHKQQTVDGKMEVINPSFRMINQNLLANAQCSVGILVDRGFNSSSKLSAHQISHHVAMLFFGGPDDREGLAYAWKMSDHHGVNITVMRFIPGDDMSETNSEPCFDQDDPRVLTVLTDNDKEKQLDEDHINAFRAKSTNDDSIVYTEKIVSNGEETVAAIRSIDNIHDLFIVGRGQGMISPLTAGLTDWSECPELGAIGDLLASSDFGATYSVLVMQQHVSMGAHGDAVVGTPDSPGQVATLGYGVDGGHFGLGAGGGGHFGLGAGGGGHFGLGAGQVAAVGGVASVGGDAGVFGVGGVFGFGGVGVFGVGEEGDGDFGLCTGGSFGFGEGGGGQ</sequence>
<feature type="transmembrane region" description="Helical" evidence="11">
    <location>
        <begin position="408"/>
        <end position="430"/>
    </location>
</feature>
<dbReference type="GO" id="GO:0016020">
    <property type="term" value="C:membrane"/>
    <property type="evidence" value="ECO:0007669"/>
    <property type="project" value="UniProtKB-SubCell"/>
</dbReference>
<keyword evidence="9 11" id="KW-0472">Membrane</keyword>
<evidence type="ECO:0000256" key="11">
    <source>
        <dbReference type="SAM" id="Phobius"/>
    </source>
</evidence>
<evidence type="ECO:0000313" key="15">
    <source>
        <dbReference type="EMBL" id="KAK1374724.1"/>
    </source>
</evidence>
<keyword evidence="16" id="KW-1185">Reference proteome</keyword>
<dbReference type="FunFam" id="1.20.1530.20:FF:000003">
    <property type="entry name" value="Cation/H(+) antiporter 15"/>
    <property type="match status" value="1"/>
</dbReference>
<keyword evidence="6" id="KW-0630">Potassium</keyword>
<reference evidence="15" key="2">
    <citation type="submission" date="2023-05" db="EMBL/GenBank/DDBJ databases">
        <authorList>
            <person name="Schelkunov M.I."/>
        </authorList>
    </citation>
    <scope>NUCLEOTIDE SEQUENCE</scope>
    <source>
        <strain evidence="15">Hsosn_3</strain>
        <tissue evidence="15">Leaf</tissue>
    </source>
</reference>
<comment type="subcellular location">
    <subcellularLocation>
        <location evidence="1">Membrane</location>
        <topology evidence="1">Multi-pass membrane protein</topology>
    </subcellularLocation>
</comment>
<dbReference type="Pfam" id="PF00999">
    <property type="entry name" value="Na_H_Exchanger"/>
    <property type="match status" value="1"/>
</dbReference>
<comment type="caution">
    <text evidence="15">The sequence shown here is derived from an EMBL/GenBank/DDBJ whole genome shotgun (WGS) entry which is preliminary data.</text>
</comment>
<evidence type="ECO:0000256" key="6">
    <source>
        <dbReference type="ARBA" id="ARBA00022958"/>
    </source>
</evidence>
<feature type="domain" description="Cation/H+ exchanger transmembrane" evidence="12">
    <location>
        <begin position="45"/>
        <end position="427"/>
    </location>
</feature>
<evidence type="ECO:0000256" key="1">
    <source>
        <dbReference type="ARBA" id="ARBA00004141"/>
    </source>
</evidence>
<dbReference type="Proteomes" id="UP001237642">
    <property type="component" value="Unassembled WGS sequence"/>
</dbReference>
<dbReference type="Pfam" id="PF23259">
    <property type="entry name" value="CHX17_C"/>
    <property type="match status" value="1"/>
</dbReference>
<evidence type="ECO:0000256" key="10">
    <source>
        <dbReference type="ARBA" id="ARBA00038341"/>
    </source>
</evidence>
<dbReference type="InterPro" id="IPR057291">
    <property type="entry name" value="CHX17_2nd"/>
</dbReference>
<evidence type="ECO:0000259" key="12">
    <source>
        <dbReference type="Pfam" id="PF00999"/>
    </source>
</evidence>
<protein>
    <submittedName>
        <fullName evidence="15">Cation/H(+) antiporter 15</fullName>
    </submittedName>
</protein>
<feature type="transmembrane region" description="Helical" evidence="11">
    <location>
        <begin position="129"/>
        <end position="151"/>
    </location>
</feature>
<feature type="transmembrane region" description="Helical" evidence="11">
    <location>
        <begin position="100"/>
        <end position="117"/>
    </location>
</feature>
<feature type="transmembrane region" description="Helical" evidence="11">
    <location>
        <begin position="291"/>
        <end position="310"/>
    </location>
</feature>
<dbReference type="PANTHER" id="PTHR32468">
    <property type="entry name" value="CATION/H + ANTIPORTER"/>
    <property type="match status" value="1"/>
</dbReference>
<dbReference type="InterPro" id="IPR038770">
    <property type="entry name" value="Na+/solute_symporter_sf"/>
</dbReference>
<evidence type="ECO:0000256" key="5">
    <source>
        <dbReference type="ARBA" id="ARBA00022692"/>
    </source>
</evidence>
<dbReference type="GO" id="GO:0015297">
    <property type="term" value="F:antiporter activity"/>
    <property type="evidence" value="ECO:0007669"/>
    <property type="project" value="UniProtKB-KW"/>
</dbReference>
<dbReference type="InterPro" id="IPR050794">
    <property type="entry name" value="CPA2_transporter"/>
</dbReference>
<gene>
    <name evidence="15" type="ORF">POM88_030917</name>
</gene>
<evidence type="ECO:0000256" key="3">
    <source>
        <dbReference type="ARBA" id="ARBA00022449"/>
    </source>
</evidence>
<feature type="transmembrane region" description="Helical" evidence="11">
    <location>
        <begin position="163"/>
        <end position="184"/>
    </location>
</feature>
<dbReference type="PANTHER" id="PTHR32468:SF26">
    <property type="entry name" value="CATION_H(+) ANTIPORTER 15"/>
    <property type="match status" value="1"/>
</dbReference>
<evidence type="ECO:0000256" key="9">
    <source>
        <dbReference type="ARBA" id="ARBA00023136"/>
    </source>
</evidence>
<evidence type="ECO:0000259" key="14">
    <source>
        <dbReference type="Pfam" id="PF23259"/>
    </source>
</evidence>
<feature type="transmembrane region" description="Helical" evidence="11">
    <location>
        <begin position="35"/>
        <end position="56"/>
    </location>
</feature>
<keyword evidence="3" id="KW-0050">Antiport</keyword>
<feature type="domain" description="Cation/H(+) antiporter C-terminal" evidence="14">
    <location>
        <begin position="626"/>
        <end position="790"/>
    </location>
</feature>
<keyword evidence="2" id="KW-0813">Transport</keyword>
<keyword evidence="4" id="KW-0633">Potassium transport</keyword>
<accession>A0AAD8HWE6</accession>
<feature type="transmembrane region" description="Helical" evidence="11">
    <location>
        <begin position="63"/>
        <end position="80"/>
    </location>
</feature>
<dbReference type="GO" id="GO:0006813">
    <property type="term" value="P:potassium ion transport"/>
    <property type="evidence" value="ECO:0007669"/>
    <property type="project" value="UniProtKB-KW"/>
</dbReference>
<evidence type="ECO:0000256" key="2">
    <source>
        <dbReference type="ARBA" id="ARBA00022448"/>
    </source>
</evidence>
<dbReference type="GO" id="GO:0006885">
    <property type="term" value="P:regulation of pH"/>
    <property type="evidence" value="ECO:0007669"/>
    <property type="project" value="TreeGrafter"/>
</dbReference>
<dbReference type="GO" id="GO:0012505">
    <property type="term" value="C:endomembrane system"/>
    <property type="evidence" value="ECO:0007669"/>
    <property type="project" value="TreeGrafter"/>
</dbReference>
<dbReference type="EMBL" id="JAUIZM010000007">
    <property type="protein sequence ID" value="KAK1374724.1"/>
    <property type="molecule type" value="Genomic_DNA"/>
</dbReference>
<feature type="transmembrane region" description="Helical" evidence="11">
    <location>
        <begin position="196"/>
        <end position="219"/>
    </location>
</feature>
<dbReference type="Gene3D" id="1.20.1530.20">
    <property type="match status" value="1"/>
</dbReference>
<evidence type="ECO:0000256" key="7">
    <source>
        <dbReference type="ARBA" id="ARBA00022989"/>
    </source>
</evidence>
<keyword evidence="8" id="KW-0406">Ion transport</keyword>
<dbReference type="AlphaFoldDB" id="A0AAD8HWE6"/>
<name>A0AAD8HWE6_9APIA</name>
<dbReference type="Pfam" id="PF23256">
    <property type="entry name" value="CHX17_2nd"/>
    <property type="match status" value="1"/>
</dbReference>
<comment type="similarity">
    <text evidence="10">Belongs to the monovalent cation:proton antiporter 2 (CPA2) transporter (TC 2.A.37) family. CHX (TC 2.A.37.4) subfamily.</text>
</comment>
<organism evidence="15 16">
    <name type="scientific">Heracleum sosnowskyi</name>
    <dbReference type="NCBI Taxonomy" id="360622"/>
    <lineage>
        <taxon>Eukaryota</taxon>
        <taxon>Viridiplantae</taxon>
        <taxon>Streptophyta</taxon>
        <taxon>Embryophyta</taxon>
        <taxon>Tracheophyta</taxon>
        <taxon>Spermatophyta</taxon>
        <taxon>Magnoliopsida</taxon>
        <taxon>eudicotyledons</taxon>
        <taxon>Gunneridae</taxon>
        <taxon>Pentapetalae</taxon>
        <taxon>asterids</taxon>
        <taxon>campanulids</taxon>
        <taxon>Apiales</taxon>
        <taxon>Apiaceae</taxon>
        <taxon>Apioideae</taxon>
        <taxon>apioid superclade</taxon>
        <taxon>Tordylieae</taxon>
        <taxon>Tordyliinae</taxon>
        <taxon>Heracleum</taxon>
    </lineage>
</organism>
<dbReference type="GO" id="GO:1902600">
    <property type="term" value="P:proton transmembrane transport"/>
    <property type="evidence" value="ECO:0007669"/>
    <property type="project" value="InterPro"/>
</dbReference>
<dbReference type="InterPro" id="IPR057290">
    <property type="entry name" value="CHX17_C"/>
</dbReference>
<evidence type="ECO:0000259" key="13">
    <source>
        <dbReference type="Pfam" id="PF23256"/>
    </source>
</evidence>
<keyword evidence="5 11" id="KW-0812">Transmembrane</keyword>
<feature type="domain" description="Cation/H(+) antiporter central" evidence="13">
    <location>
        <begin position="483"/>
        <end position="621"/>
    </location>
</feature>
<keyword evidence="7 11" id="KW-1133">Transmembrane helix</keyword>
<feature type="transmembrane region" description="Helical" evidence="11">
    <location>
        <begin position="317"/>
        <end position="338"/>
    </location>
</feature>
<proteinExistence type="inferred from homology"/>
<feature type="transmembrane region" description="Helical" evidence="11">
    <location>
        <begin position="344"/>
        <end position="369"/>
    </location>
</feature>
<dbReference type="InterPro" id="IPR006153">
    <property type="entry name" value="Cation/H_exchanger_TM"/>
</dbReference>
<evidence type="ECO:0000256" key="8">
    <source>
        <dbReference type="ARBA" id="ARBA00023065"/>
    </source>
</evidence>
<reference evidence="15" key="1">
    <citation type="submission" date="2023-02" db="EMBL/GenBank/DDBJ databases">
        <title>Genome of toxic invasive species Heracleum sosnowskyi carries increased number of genes despite the absence of recent whole-genome duplications.</title>
        <authorList>
            <person name="Schelkunov M."/>
            <person name="Shtratnikova V."/>
            <person name="Makarenko M."/>
            <person name="Klepikova A."/>
            <person name="Omelchenko D."/>
            <person name="Novikova G."/>
            <person name="Obukhova E."/>
            <person name="Bogdanov V."/>
            <person name="Penin A."/>
            <person name="Logacheva M."/>
        </authorList>
    </citation>
    <scope>NUCLEOTIDE SEQUENCE</scope>
    <source>
        <strain evidence="15">Hsosn_3</strain>
        <tissue evidence="15">Leaf</tissue>
    </source>
</reference>
<evidence type="ECO:0000313" key="16">
    <source>
        <dbReference type="Proteomes" id="UP001237642"/>
    </source>
</evidence>
<feature type="transmembrane region" description="Helical" evidence="11">
    <location>
        <begin position="266"/>
        <end position="285"/>
    </location>
</feature>
<feature type="transmembrane region" description="Helical" evidence="11">
    <location>
        <begin position="225"/>
        <end position="246"/>
    </location>
</feature>